<feature type="region of interest" description="Disordered" evidence="1">
    <location>
        <begin position="171"/>
        <end position="223"/>
    </location>
</feature>
<dbReference type="Gramene" id="QL12p023713:mrna">
    <property type="protein sequence ID" value="QL12p023713:mrna"/>
    <property type="gene ID" value="QL12p023713"/>
</dbReference>
<name>A0A7N2N4A4_QUELO</name>
<evidence type="ECO:0000256" key="1">
    <source>
        <dbReference type="SAM" id="MobiDB-lite"/>
    </source>
</evidence>
<feature type="compositionally biased region" description="Basic and acidic residues" evidence="1">
    <location>
        <begin position="201"/>
        <end position="223"/>
    </location>
</feature>
<protein>
    <submittedName>
        <fullName evidence="2">Uncharacterized protein</fullName>
    </submittedName>
</protein>
<evidence type="ECO:0000313" key="3">
    <source>
        <dbReference type="Proteomes" id="UP000594261"/>
    </source>
</evidence>
<proteinExistence type="predicted"/>
<reference evidence="2 3" key="1">
    <citation type="journal article" date="2016" name="G3 (Bethesda)">
        <title>First Draft Assembly and Annotation of the Genome of a California Endemic Oak Quercus lobata Nee (Fagaceae).</title>
        <authorList>
            <person name="Sork V.L."/>
            <person name="Fitz-Gibbon S.T."/>
            <person name="Puiu D."/>
            <person name="Crepeau M."/>
            <person name="Gugger P.F."/>
            <person name="Sherman R."/>
            <person name="Stevens K."/>
            <person name="Langley C.H."/>
            <person name="Pellegrini M."/>
            <person name="Salzberg S.L."/>
        </authorList>
    </citation>
    <scope>NUCLEOTIDE SEQUENCE [LARGE SCALE GENOMIC DNA]</scope>
    <source>
        <strain evidence="2 3">cv. SW786</strain>
    </source>
</reference>
<dbReference type="RefSeq" id="XP_030948564.1">
    <property type="nucleotide sequence ID" value="XM_031092704.1"/>
</dbReference>
<keyword evidence="3" id="KW-1185">Reference proteome</keyword>
<dbReference type="EMBL" id="LRBV02000012">
    <property type="status" value="NOT_ANNOTATED_CDS"/>
    <property type="molecule type" value="Genomic_DNA"/>
</dbReference>
<dbReference type="InParanoid" id="A0A7N2N4A4"/>
<gene>
    <name evidence="2" type="primary">LOC115972420</name>
</gene>
<dbReference type="Proteomes" id="UP000594261">
    <property type="component" value="Chromosome 12"/>
</dbReference>
<dbReference type="GeneID" id="115972420"/>
<feature type="compositionally biased region" description="Acidic residues" evidence="1">
    <location>
        <begin position="171"/>
        <end position="198"/>
    </location>
</feature>
<evidence type="ECO:0000313" key="2">
    <source>
        <dbReference type="EnsemblPlants" id="QL12p023713:mrna"/>
    </source>
</evidence>
<dbReference type="AlphaFoldDB" id="A0A7N2N4A4"/>
<reference evidence="2" key="2">
    <citation type="submission" date="2021-01" db="UniProtKB">
        <authorList>
            <consortium name="EnsemblPlants"/>
        </authorList>
    </citation>
    <scope>IDENTIFICATION</scope>
</reference>
<sequence length="223" mass="25612">MEETTIAADVSDSLQRKLNVSSPASSIQQQQQSLDTSIEPMAPKEVARYYASSDLVSNYCADLIDQIANSGLDQDKVAQDFRDIKRPTVSPQNDGCTVPIIRLIHYEDNSYALKWILFVNEEMNDPRTMLSEPGDVEADEEEQHINGCYDYVDDEDDDEECYEIDENYVEDADEDYVEDADEDMEGDNPENLEEEDNYTDFSKKYDDYADEYKPDKSDFQYLG</sequence>
<organism evidence="2 3">
    <name type="scientific">Quercus lobata</name>
    <name type="common">Valley oak</name>
    <dbReference type="NCBI Taxonomy" id="97700"/>
    <lineage>
        <taxon>Eukaryota</taxon>
        <taxon>Viridiplantae</taxon>
        <taxon>Streptophyta</taxon>
        <taxon>Embryophyta</taxon>
        <taxon>Tracheophyta</taxon>
        <taxon>Spermatophyta</taxon>
        <taxon>Magnoliopsida</taxon>
        <taxon>eudicotyledons</taxon>
        <taxon>Gunneridae</taxon>
        <taxon>Pentapetalae</taxon>
        <taxon>rosids</taxon>
        <taxon>fabids</taxon>
        <taxon>Fagales</taxon>
        <taxon>Fagaceae</taxon>
        <taxon>Quercus</taxon>
    </lineage>
</organism>
<accession>A0A7N2N4A4</accession>
<dbReference type="EnsemblPlants" id="QL12p023713:mrna">
    <property type="protein sequence ID" value="QL12p023713:mrna"/>
    <property type="gene ID" value="QL12p023713"/>
</dbReference>